<dbReference type="InterPro" id="IPR038109">
    <property type="entry name" value="DNA_bind_recomb_sf"/>
</dbReference>
<dbReference type="Pfam" id="PF00239">
    <property type="entry name" value="Resolvase"/>
    <property type="match status" value="1"/>
</dbReference>
<name>A0ABT7WQ69_9GAMM</name>
<dbReference type="InterPro" id="IPR036162">
    <property type="entry name" value="Resolvase-like_N_sf"/>
</dbReference>
<evidence type="ECO:0000313" key="2">
    <source>
        <dbReference type="EMBL" id="MDN0014805.1"/>
    </source>
</evidence>
<dbReference type="Pfam" id="PF07508">
    <property type="entry name" value="Recombinase"/>
    <property type="match status" value="1"/>
</dbReference>
<sequence>MRMSTDDQKNSIENQLSFIKGYAAAHNMIIVKEYKDIGISGLKFDNRPAIQQLLSDVINHQADFEIVLVYDMSRWSRSQNTKESRFNLYLCEKNGVRVICCVGNGAKYDSNPDEFSAEIRELFDLHDAANFSKNLSLRVFRGQCHLITLGFRQGGSAGFGFRRVLFDGAGNRKFILKRGQWKSLQTDRVILEKGPQEEVDIVNKIYQWFVYDRKTEREIADILNSESIKTDLDRPWTRGVVHQILTNEKYIGHNVYNRKSFKLKAKRVSNPPEEWVRKNHAFPAIVPFDLFEQTQDIIYKRSKKITKKQMIELLRKLLETKGKLSGLLIDEQENMPSSSIYRAKFGGLLKAYILVGFKPERDYSYIETNKNLRDMYPQILEQVNKGFKEYGSEIKQLSNGLICVNNGLNISIILSRCITKSPSNHQWLLRFDSGLKPDITVAVRMKPDNLNILDYYIIPHLAIQDDILKINSLDQFTLDVYRFDSLDFLYKSTTLIPLFKVS</sequence>
<reference evidence="2" key="1">
    <citation type="submission" date="2023-06" db="EMBL/GenBank/DDBJ databases">
        <title>Two novel species of Acinetobacter isolated from motorbike repairing workshop in Vietnam.</title>
        <authorList>
            <person name="Le N.T.T."/>
        </authorList>
    </citation>
    <scope>NUCLEOTIDE SEQUENCE</scope>
    <source>
        <strain evidence="2">VNH17</strain>
    </source>
</reference>
<dbReference type="SUPFAM" id="SSF53041">
    <property type="entry name" value="Resolvase-like"/>
    <property type="match status" value="1"/>
</dbReference>
<dbReference type="EMBL" id="JAUDZE010000004">
    <property type="protein sequence ID" value="MDN0014805.1"/>
    <property type="molecule type" value="Genomic_DNA"/>
</dbReference>
<dbReference type="SMART" id="SM00857">
    <property type="entry name" value="Resolvase"/>
    <property type="match status" value="1"/>
</dbReference>
<proteinExistence type="predicted"/>
<keyword evidence="3" id="KW-1185">Reference proteome</keyword>
<organism evidence="2 3">
    <name type="scientific">Acinetobacter thutiue</name>
    <dbReference type="NCBI Taxonomy" id="2998078"/>
    <lineage>
        <taxon>Bacteria</taxon>
        <taxon>Pseudomonadati</taxon>
        <taxon>Pseudomonadota</taxon>
        <taxon>Gammaproteobacteria</taxon>
        <taxon>Moraxellales</taxon>
        <taxon>Moraxellaceae</taxon>
        <taxon>Acinetobacter</taxon>
    </lineage>
</organism>
<dbReference type="InterPro" id="IPR050639">
    <property type="entry name" value="SSR_resolvase"/>
</dbReference>
<protein>
    <submittedName>
        <fullName evidence="2">Recombinase family protein</fullName>
    </submittedName>
</protein>
<dbReference type="Gene3D" id="3.90.1750.20">
    <property type="entry name" value="Putative Large Serine Recombinase, Chain B, Domain 2"/>
    <property type="match status" value="1"/>
</dbReference>
<evidence type="ECO:0000313" key="3">
    <source>
        <dbReference type="Proteomes" id="UP001168524"/>
    </source>
</evidence>
<dbReference type="RefSeq" id="WP_267981042.1">
    <property type="nucleotide sequence ID" value="NZ_JAPQKF010000004.1"/>
</dbReference>
<dbReference type="InterPro" id="IPR011109">
    <property type="entry name" value="DNA_bind_recombinase_dom"/>
</dbReference>
<dbReference type="Proteomes" id="UP001168524">
    <property type="component" value="Unassembled WGS sequence"/>
</dbReference>
<dbReference type="PANTHER" id="PTHR30461:SF23">
    <property type="entry name" value="DNA RECOMBINASE-RELATED"/>
    <property type="match status" value="1"/>
</dbReference>
<dbReference type="InterPro" id="IPR006119">
    <property type="entry name" value="Resolv_N"/>
</dbReference>
<evidence type="ECO:0000259" key="1">
    <source>
        <dbReference type="SMART" id="SM00857"/>
    </source>
</evidence>
<dbReference type="Gene3D" id="3.40.50.1390">
    <property type="entry name" value="Resolvase, N-terminal catalytic domain"/>
    <property type="match status" value="1"/>
</dbReference>
<comment type="caution">
    <text evidence="2">The sequence shown here is derived from an EMBL/GenBank/DDBJ whole genome shotgun (WGS) entry which is preliminary data.</text>
</comment>
<dbReference type="CDD" id="cd00338">
    <property type="entry name" value="Ser_Recombinase"/>
    <property type="match status" value="1"/>
</dbReference>
<accession>A0ABT7WQ69</accession>
<gene>
    <name evidence="2" type="ORF">QTA56_11255</name>
</gene>
<feature type="domain" description="Resolvase/invertase-type recombinase catalytic" evidence="1">
    <location>
        <begin position="1"/>
        <end position="152"/>
    </location>
</feature>
<dbReference type="PANTHER" id="PTHR30461">
    <property type="entry name" value="DNA-INVERTASE FROM LAMBDOID PROPHAGE"/>
    <property type="match status" value="1"/>
</dbReference>